<proteinExistence type="predicted"/>
<dbReference type="EMBL" id="JBBYAK010000001">
    <property type="protein sequence ID" value="MEL3959181.1"/>
    <property type="molecule type" value="Genomic_DNA"/>
</dbReference>
<sequence length="122" mass="14099">MGVEYLASLLLNFEFVNFYGPIILSLNVLAGFLLLIPFSILLEAIVNYTGFNKYGGNFIVHLIQLSLFIFYMEFTIPRMDIVQFYSDTEIILYIIMYFTFLGIAKIGELIKKDDEQSLNNNK</sequence>
<keyword evidence="1" id="KW-0472">Membrane</keyword>
<evidence type="ECO:0000313" key="2">
    <source>
        <dbReference type="EMBL" id="MEL3959181.1"/>
    </source>
</evidence>
<keyword evidence="1" id="KW-1133">Transmembrane helix</keyword>
<accession>A0ABU9K227</accession>
<evidence type="ECO:0000313" key="3">
    <source>
        <dbReference type="Proteomes" id="UP001459714"/>
    </source>
</evidence>
<keyword evidence="1" id="KW-0812">Transmembrane</keyword>
<feature type="transmembrane region" description="Helical" evidence="1">
    <location>
        <begin position="91"/>
        <end position="110"/>
    </location>
</feature>
<name>A0ABU9K227_9BACI</name>
<keyword evidence="3" id="KW-1185">Reference proteome</keyword>
<evidence type="ECO:0000256" key="1">
    <source>
        <dbReference type="SAM" id="Phobius"/>
    </source>
</evidence>
<feature type="transmembrane region" description="Helical" evidence="1">
    <location>
        <begin position="54"/>
        <end position="71"/>
    </location>
</feature>
<dbReference type="RefSeq" id="WP_342020847.1">
    <property type="nucleotide sequence ID" value="NZ_CP150143.1"/>
</dbReference>
<comment type="caution">
    <text evidence="2">The sequence shown here is derived from an EMBL/GenBank/DDBJ whole genome shotgun (WGS) entry which is preliminary data.</text>
</comment>
<gene>
    <name evidence="2" type="ORF">NST17_18660</name>
</gene>
<feature type="transmembrane region" description="Helical" evidence="1">
    <location>
        <begin position="18"/>
        <end position="42"/>
    </location>
</feature>
<protein>
    <submittedName>
        <fullName evidence="2">Uncharacterized protein</fullName>
    </submittedName>
</protein>
<dbReference type="Proteomes" id="UP001459714">
    <property type="component" value="Unassembled WGS sequence"/>
</dbReference>
<organism evidence="2 3">
    <name type="scientific">Caldifermentibacillus hisashii</name>
    <dbReference type="NCBI Taxonomy" id="996558"/>
    <lineage>
        <taxon>Bacteria</taxon>
        <taxon>Bacillati</taxon>
        <taxon>Bacillota</taxon>
        <taxon>Bacilli</taxon>
        <taxon>Bacillales</taxon>
        <taxon>Bacillaceae</taxon>
        <taxon>Caldifermentibacillus</taxon>
    </lineage>
</organism>
<reference evidence="2 3" key="1">
    <citation type="submission" date="2024-03" db="EMBL/GenBank/DDBJ databases">
        <title>Bacilli Hybrid Assemblies.</title>
        <authorList>
            <person name="Kovac J."/>
        </authorList>
    </citation>
    <scope>NUCLEOTIDE SEQUENCE [LARGE SCALE GENOMIC DNA]</scope>
    <source>
        <strain evidence="2 3">FSL M8-0022</strain>
    </source>
</reference>